<evidence type="ECO:0000313" key="1">
    <source>
        <dbReference type="EMBL" id="ACY48025.1"/>
    </source>
</evidence>
<dbReference type="STRING" id="518766.Rmar_1134"/>
<organism evidence="1 2">
    <name type="scientific">Rhodothermus marinus (strain ATCC 43812 / DSM 4252 / R-10)</name>
    <name type="common">Rhodothermus obamensis</name>
    <dbReference type="NCBI Taxonomy" id="518766"/>
    <lineage>
        <taxon>Bacteria</taxon>
        <taxon>Pseudomonadati</taxon>
        <taxon>Rhodothermota</taxon>
        <taxon>Rhodothermia</taxon>
        <taxon>Rhodothermales</taxon>
        <taxon>Rhodothermaceae</taxon>
        <taxon>Rhodothermus</taxon>
    </lineage>
</organism>
<gene>
    <name evidence="1" type="ordered locus">Rmar_1134</name>
</gene>
<evidence type="ECO:0000313" key="2">
    <source>
        <dbReference type="Proteomes" id="UP000002221"/>
    </source>
</evidence>
<dbReference type="EMBL" id="CP001807">
    <property type="protein sequence ID" value="ACY48025.1"/>
    <property type="molecule type" value="Genomic_DNA"/>
</dbReference>
<reference evidence="1 2" key="1">
    <citation type="journal article" date="2009" name="Stand. Genomic Sci.">
        <title>Complete genome sequence of Rhodothermus marinus type strain (R-10).</title>
        <authorList>
            <person name="Nolan M."/>
            <person name="Tindall B.J."/>
            <person name="Pomrenke H."/>
            <person name="Lapidus A."/>
            <person name="Copeland A."/>
            <person name="Glavina Del Rio T."/>
            <person name="Lucas S."/>
            <person name="Chen F."/>
            <person name="Tice H."/>
            <person name="Cheng J.F."/>
            <person name="Saunders E."/>
            <person name="Han C."/>
            <person name="Bruce D."/>
            <person name="Goodwin L."/>
            <person name="Chain P."/>
            <person name="Pitluck S."/>
            <person name="Ovchinikova G."/>
            <person name="Pati A."/>
            <person name="Ivanova N."/>
            <person name="Mavromatis K."/>
            <person name="Chen A."/>
            <person name="Palaniappan K."/>
            <person name="Land M."/>
            <person name="Hauser L."/>
            <person name="Chang Y.J."/>
            <person name="Jeffries C.D."/>
            <person name="Brettin T."/>
            <person name="Goker M."/>
            <person name="Bristow J."/>
            <person name="Eisen J.A."/>
            <person name="Markowitz V."/>
            <person name="Hugenholtz P."/>
            <person name="Kyrpides N.C."/>
            <person name="Klenk H.P."/>
            <person name="Detter J.C."/>
        </authorList>
    </citation>
    <scope>NUCLEOTIDE SEQUENCE [LARGE SCALE GENOMIC DNA]</scope>
    <source>
        <strain evidence="2">ATCC 43812 / DSM 4252 / R-10</strain>
    </source>
</reference>
<dbReference type="Proteomes" id="UP000002221">
    <property type="component" value="Chromosome"/>
</dbReference>
<dbReference type="HOGENOM" id="CLU_707645_0_0_10"/>
<protein>
    <submittedName>
        <fullName evidence="1">Uncharacterized protein</fullName>
    </submittedName>
</protein>
<dbReference type="AlphaFoldDB" id="D0MHR7"/>
<dbReference type="KEGG" id="rmr:Rmar_1134"/>
<sequence>MRKQVMFYPLSRFAAAPPERGSRSGSRRQVPDAGACVRFNAGVSLATHSFPSRERGRGKIQWKWAKRRNYPLSRFAAAPPERGSGSGGWRPVSEAGACVRFNAGVSLATHSFPSRERGRGMIKWTKRRNYPLSRFAAAPPERGSWSNGWRRRLAWRTRLSHRRCFLCYTSPSLPGRGPGGGYFPVTAEALAQAGWRRWRFQVDPLVSFRASGTLVVGLGRPPQALRASSPCKGERGVRIGTAPVRTPTSIPLPAFSSCYPLPFREGVRGRVKASRFGHRCSGCRHWRWLRINLLSRFATAPPSRGSGTVSYSRWWMQAAVSSQPSGLTERRSVRRLRRSRCWFFFSGYPSGGLGEGSQIGTGAQETFPWQNRNRLSTLNATFSAVCKRHK</sequence>
<name>D0MHR7_RHOM4</name>
<proteinExistence type="predicted"/>
<keyword evidence="2" id="KW-1185">Reference proteome</keyword>
<accession>D0MHR7</accession>